<name>A0A4Q2V3X6_FUSOX</name>
<proteinExistence type="predicted"/>
<evidence type="ECO:0000259" key="1">
    <source>
        <dbReference type="Pfam" id="PF06985"/>
    </source>
</evidence>
<reference evidence="2 3" key="1">
    <citation type="submission" date="2016-12" db="EMBL/GenBank/DDBJ databases">
        <title>Draft genome sequence of Fusarium oxysporum causing rot on Narcissus.</title>
        <authorList>
            <person name="Armitage A.D."/>
            <person name="Taylor A."/>
            <person name="Clarkson J.P."/>
            <person name="Harrison R.J."/>
            <person name="Jackson A.C."/>
        </authorList>
    </citation>
    <scope>NUCLEOTIDE SEQUENCE [LARGE SCALE GENOMIC DNA]</scope>
    <source>
        <strain evidence="2 3">N139</strain>
    </source>
</reference>
<dbReference type="InterPro" id="IPR055530">
    <property type="entry name" value="DUF7104"/>
</dbReference>
<comment type="caution">
    <text evidence="2">The sequence shown here is derived from an EMBL/GenBank/DDBJ whole genome shotgun (WGS) entry which is preliminary data.</text>
</comment>
<protein>
    <recommendedName>
        <fullName evidence="1">Heterokaryon incompatibility domain-containing protein</fullName>
    </recommendedName>
</protein>
<evidence type="ECO:0000313" key="2">
    <source>
        <dbReference type="EMBL" id="RYC79013.1"/>
    </source>
</evidence>
<evidence type="ECO:0000313" key="3">
    <source>
        <dbReference type="Proteomes" id="UP000290540"/>
    </source>
</evidence>
<gene>
    <name evidence="2" type="ORF">BFJ63_vAg18107</name>
</gene>
<dbReference type="AlphaFoldDB" id="A0A4Q2V3X6"/>
<dbReference type="Pfam" id="PF06985">
    <property type="entry name" value="HET"/>
    <property type="match status" value="1"/>
</dbReference>
<sequence length="448" mass="51793">MDEDRILWIDAICIDQSNIRERGHQVVCMSQIYNRADRVLIWLGFVNHELSHLISALKQFEATVDRAHPGAWRNWSYGDPRWFDVWENTQTYLRGGHESDRISQQTRLRLLMNKPWFGRVWILQEVAKAKKARLRCSEGWISARSFALAPRLLGVAPDTQCQAIIDIMPGPSRRSSWWTEKQNLCTLLWRFRGSQATDPRDRLYALLDLASDTKIKEKITADYTKNEEAVVKDILAYLFNDDLSSNDFSVRKIADLQERIPNLSCVALERTILGGARIKDIQRFLQLQNKTVWVSEAAASYAWCVNTTLRDYLMKEPTFEYVVMGPVYATDIMDRAISVESFFNTREKKVKITHDIIWAARQNGIDLLTLVVKENRDDIEITEALIEEAAQMGSDTLKLLLDRRGKDIKITKNIIQIARENASIPWRAWSNTRSRATTAGSKPFRLER</sequence>
<dbReference type="Pfam" id="PF23397">
    <property type="entry name" value="DUF7104"/>
    <property type="match status" value="1"/>
</dbReference>
<dbReference type="EMBL" id="MQTW01000813">
    <property type="protein sequence ID" value="RYC79013.1"/>
    <property type="molecule type" value="Genomic_DNA"/>
</dbReference>
<organism evidence="2 3">
    <name type="scientific">Fusarium oxysporum f. sp. narcissi</name>
    <dbReference type="NCBI Taxonomy" id="451672"/>
    <lineage>
        <taxon>Eukaryota</taxon>
        <taxon>Fungi</taxon>
        <taxon>Dikarya</taxon>
        <taxon>Ascomycota</taxon>
        <taxon>Pezizomycotina</taxon>
        <taxon>Sordariomycetes</taxon>
        <taxon>Hypocreomycetidae</taxon>
        <taxon>Hypocreales</taxon>
        <taxon>Nectriaceae</taxon>
        <taxon>Fusarium</taxon>
        <taxon>Fusarium oxysporum species complex</taxon>
    </lineage>
</organism>
<feature type="domain" description="Heterokaryon incompatibility" evidence="1">
    <location>
        <begin position="3"/>
        <end position="125"/>
    </location>
</feature>
<dbReference type="InterPro" id="IPR052895">
    <property type="entry name" value="HetReg/Transcr_Mod"/>
</dbReference>
<accession>A0A4Q2V3X6</accession>
<dbReference type="InterPro" id="IPR010730">
    <property type="entry name" value="HET"/>
</dbReference>
<dbReference type="PANTHER" id="PTHR24148:SF78">
    <property type="entry name" value="HETEROKARYON INCOMPATIBILITY DOMAIN-CONTAINING PROTEIN"/>
    <property type="match status" value="1"/>
</dbReference>
<dbReference type="PANTHER" id="PTHR24148">
    <property type="entry name" value="ANKYRIN REPEAT DOMAIN-CONTAINING PROTEIN 39 HOMOLOG-RELATED"/>
    <property type="match status" value="1"/>
</dbReference>
<dbReference type="Proteomes" id="UP000290540">
    <property type="component" value="Unassembled WGS sequence"/>
</dbReference>